<evidence type="ECO:0000256" key="11">
    <source>
        <dbReference type="ARBA" id="ARBA00022927"/>
    </source>
</evidence>
<keyword evidence="15" id="KW-0066">ATP synthesis</keyword>
<keyword evidence="18" id="KW-0282">Flagellum</keyword>
<dbReference type="RefSeq" id="WP_105074297.1">
    <property type="nucleotide sequence ID" value="NZ_PPGH01000037.1"/>
</dbReference>
<evidence type="ECO:0000256" key="16">
    <source>
        <dbReference type="ARBA" id="ARBA00034006"/>
    </source>
</evidence>
<dbReference type="NCBIfam" id="TIGR03496">
    <property type="entry name" value="FliI_clade1"/>
    <property type="match status" value="1"/>
</dbReference>
<organism evidence="18 19">
    <name type="scientific">Chromatium okenii</name>
    <dbReference type="NCBI Taxonomy" id="61644"/>
    <lineage>
        <taxon>Bacteria</taxon>
        <taxon>Pseudomonadati</taxon>
        <taxon>Pseudomonadota</taxon>
        <taxon>Gammaproteobacteria</taxon>
        <taxon>Chromatiales</taxon>
        <taxon>Chromatiaceae</taxon>
        <taxon>Chromatium</taxon>
    </lineage>
</organism>
<dbReference type="InterPro" id="IPR050053">
    <property type="entry name" value="ATPase_alpha/beta_chains"/>
</dbReference>
<dbReference type="GO" id="GO:0046933">
    <property type="term" value="F:proton-transporting ATP synthase activity, rotational mechanism"/>
    <property type="evidence" value="ECO:0007669"/>
    <property type="project" value="TreeGrafter"/>
</dbReference>
<evidence type="ECO:0000256" key="14">
    <source>
        <dbReference type="ARBA" id="ARBA00023225"/>
    </source>
</evidence>
<keyword evidence="7" id="KW-0547">Nucleotide-binding</keyword>
<keyword evidence="8" id="KW-0375">Hydrogen ion transport</keyword>
<keyword evidence="18" id="KW-0969">Cilium</keyword>
<comment type="catalytic activity">
    <reaction evidence="16">
        <text>ATP + H2O + cellular proteinSide 1 = ADP + phosphate + cellular proteinSide 2.</text>
        <dbReference type="EC" id="7.4.2.8"/>
    </reaction>
</comment>
<evidence type="ECO:0000313" key="19">
    <source>
        <dbReference type="Proteomes" id="UP000239936"/>
    </source>
</evidence>
<dbReference type="NCBIfam" id="TIGR01026">
    <property type="entry name" value="fliI_yscN"/>
    <property type="match status" value="1"/>
</dbReference>
<name>A0A2S7XNE2_9GAMM</name>
<keyword evidence="9" id="KW-1005">Bacterial flagellum biogenesis</keyword>
<gene>
    <name evidence="18" type="primary">fliI</name>
    <name evidence="18" type="ORF">CXB77_13395</name>
</gene>
<evidence type="ECO:0000256" key="7">
    <source>
        <dbReference type="ARBA" id="ARBA00022741"/>
    </source>
</evidence>
<evidence type="ECO:0000256" key="13">
    <source>
        <dbReference type="ARBA" id="ARBA00023065"/>
    </source>
</evidence>
<evidence type="ECO:0000256" key="2">
    <source>
        <dbReference type="ARBA" id="ARBA00008936"/>
    </source>
</evidence>
<keyword evidence="18" id="KW-0966">Cell projection</keyword>
<keyword evidence="6" id="KW-0963">Cytoplasm</keyword>
<keyword evidence="14" id="KW-1006">Bacterial flagellum protein export</keyword>
<keyword evidence="19" id="KW-1185">Reference proteome</keyword>
<dbReference type="EC" id="7.1.2.2" evidence="3"/>
<evidence type="ECO:0000256" key="9">
    <source>
        <dbReference type="ARBA" id="ARBA00022795"/>
    </source>
</evidence>
<dbReference type="CDD" id="cd01136">
    <property type="entry name" value="ATPase_flagellum-secretory_path_III"/>
    <property type="match status" value="1"/>
</dbReference>
<evidence type="ECO:0000256" key="8">
    <source>
        <dbReference type="ARBA" id="ARBA00022781"/>
    </source>
</evidence>
<evidence type="ECO:0000256" key="5">
    <source>
        <dbReference type="ARBA" id="ARBA00022448"/>
    </source>
</evidence>
<evidence type="ECO:0000256" key="1">
    <source>
        <dbReference type="ARBA" id="ARBA00004496"/>
    </source>
</evidence>
<comment type="caution">
    <text evidence="18">The sequence shown here is derived from an EMBL/GenBank/DDBJ whole genome shotgun (WGS) entry which is preliminary data.</text>
</comment>
<dbReference type="PANTHER" id="PTHR15184:SF81">
    <property type="entry name" value="FLAGELLUM-SPECIFIC ATP SYNTHASE"/>
    <property type="match status" value="1"/>
</dbReference>
<keyword evidence="11" id="KW-0653">Protein transport</keyword>
<evidence type="ECO:0000256" key="4">
    <source>
        <dbReference type="ARBA" id="ARBA00020580"/>
    </source>
</evidence>
<dbReference type="Gene3D" id="3.40.50.12240">
    <property type="match status" value="1"/>
</dbReference>
<dbReference type="Proteomes" id="UP000239936">
    <property type="component" value="Unassembled WGS sequence"/>
</dbReference>
<evidence type="ECO:0000256" key="3">
    <source>
        <dbReference type="ARBA" id="ARBA00012473"/>
    </source>
</evidence>
<dbReference type="CDD" id="cd18117">
    <property type="entry name" value="ATP-synt_flagellum-secretory_path_III_N"/>
    <property type="match status" value="1"/>
</dbReference>
<dbReference type="GO" id="GO:0005524">
    <property type="term" value="F:ATP binding"/>
    <property type="evidence" value="ECO:0007669"/>
    <property type="project" value="UniProtKB-KW"/>
</dbReference>
<comment type="similarity">
    <text evidence="2">Belongs to the ATPase alpha/beta chains family.</text>
</comment>
<sequence>MTELIRDLQEESSRQLAQGLRERLAQSRQRIENIPNPQPEGRLSRMVGMTLEAEGIRLPVGGRAAIHTVHGTQMAAEVVGFQGERTFLMPEGKLEGLIPGARIEPLEQSRRIAVGPELLGRVIDALGKPLDDGGPLRTQEQVPIEGRPINPLTRAPVRTALDVGIRSLNGLLSIGRGQRVGLFAGSGVGKSVLLGMMTKHTAADVIVVGLIGERGREVNEFIHEILDVESRKRTVVVAVPADQSPLLRQHGAWVSTTIAEYFRDRGLNVLLLMDSLTRFAQGAREIAMAIGEPPATKGYSASVFARLPQLVERAGNGDHGGGSITAFYTVLAEGDDQNDPIVDSARAILDGHVVLSREIAETGRYPAIDVSASVSRVMSAVVTPEHQRAAYRFRSLMATYARNRDLIAVGAYRKGSDPQLDEAVAINPRLEAYLSQNRTDAASFEQSRNDLFTLLSMPSGLDRRLTP</sequence>
<dbReference type="InterPro" id="IPR003593">
    <property type="entry name" value="AAA+_ATPase"/>
</dbReference>
<evidence type="ECO:0000259" key="17">
    <source>
        <dbReference type="SMART" id="SM00382"/>
    </source>
</evidence>
<dbReference type="GO" id="GO:0005737">
    <property type="term" value="C:cytoplasm"/>
    <property type="evidence" value="ECO:0007669"/>
    <property type="project" value="UniProtKB-SubCell"/>
</dbReference>
<reference evidence="18 19" key="1">
    <citation type="submission" date="2018-01" db="EMBL/GenBank/DDBJ databases">
        <title>The complete genome sequence of Chromatium okenii LaCa, a purple sulfur bacterium with a turbulent life.</title>
        <authorList>
            <person name="Luedin S.M."/>
            <person name="Liechti N."/>
            <person name="Storelli N."/>
            <person name="Danza F."/>
            <person name="Wittwer M."/>
            <person name="Pothier J.F."/>
            <person name="Tonolla M.A."/>
        </authorList>
    </citation>
    <scope>NUCLEOTIDE SEQUENCE [LARGE SCALE GENOMIC DNA]</scope>
    <source>
        <strain evidence="18 19">LaCa</strain>
    </source>
</reference>
<dbReference type="Pfam" id="PF00006">
    <property type="entry name" value="ATP-synt_ab"/>
    <property type="match status" value="1"/>
</dbReference>
<dbReference type="InterPro" id="IPR040627">
    <property type="entry name" value="T3SS_ATPase_C"/>
</dbReference>
<dbReference type="PANTHER" id="PTHR15184">
    <property type="entry name" value="ATP SYNTHASE"/>
    <property type="match status" value="1"/>
</dbReference>
<dbReference type="GO" id="GO:0030257">
    <property type="term" value="C:type III protein secretion system complex"/>
    <property type="evidence" value="ECO:0007669"/>
    <property type="project" value="InterPro"/>
</dbReference>
<dbReference type="SMART" id="SM00382">
    <property type="entry name" value="AAA"/>
    <property type="match status" value="1"/>
</dbReference>
<evidence type="ECO:0000313" key="18">
    <source>
        <dbReference type="EMBL" id="PQJ95250.1"/>
    </source>
</evidence>
<keyword evidence="10" id="KW-0067">ATP-binding</keyword>
<evidence type="ECO:0000256" key="12">
    <source>
        <dbReference type="ARBA" id="ARBA00022967"/>
    </source>
</evidence>
<dbReference type="InterPro" id="IPR020003">
    <property type="entry name" value="ATPase_a/bsu_AS"/>
</dbReference>
<dbReference type="InterPro" id="IPR000194">
    <property type="entry name" value="ATPase_F1/V1/A1_a/bsu_nucl-bd"/>
</dbReference>
<dbReference type="InterPro" id="IPR027417">
    <property type="entry name" value="P-loop_NTPase"/>
</dbReference>
<evidence type="ECO:0000256" key="10">
    <source>
        <dbReference type="ARBA" id="ARBA00022840"/>
    </source>
</evidence>
<keyword evidence="12" id="KW-1278">Translocase</keyword>
<dbReference type="GO" id="GO:0030254">
    <property type="term" value="P:protein secretion by the type III secretion system"/>
    <property type="evidence" value="ECO:0007669"/>
    <property type="project" value="InterPro"/>
</dbReference>
<proteinExistence type="inferred from homology"/>
<accession>A0A2S7XNE2</accession>
<dbReference type="InterPro" id="IPR005714">
    <property type="entry name" value="ATPase_T3SS_FliI/YscN"/>
</dbReference>
<dbReference type="GO" id="GO:0044780">
    <property type="term" value="P:bacterial-type flagellum assembly"/>
    <property type="evidence" value="ECO:0007669"/>
    <property type="project" value="InterPro"/>
</dbReference>
<dbReference type="Pfam" id="PF18269">
    <property type="entry name" value="T3SS_ATPase_C"/>
    <property type="match status" value="1"/>
</dbReference>
<feature type="domain" description="AAA+ ATPase" evidence="17">
    <location>
        <begin position="176"/>
        <end position="360"/>
    </location>
</feature>
<dbReference type="PROSITE" id="PS00152">
    <property type="entry name" value="ATPASE_ALPHA_BETA"/>
    <property type="match status" value="1"/>
</dbReference>
<keyword evidence="13" id="KW-0406">Ion transport</keyword>
<dbReference type="SUPFAM" id="SSF52540">
    <property type="entry name" value="P-loop containing nucleoside triphosphate hydrolases"/>
    <property type="match status" value="1"/>
</dbReference>
<dbReference type="GO" id="GO:0008564">
    <property type="term" value="F:protein-exporting ATPase activity"/>
    <property type="evidence" value="ECO:0007669"/>
    <property type="project" value="UniProtKB-EC"/>
</dbReference>
<dbReference type="GO" id="GO:0016887">
    <property type="term" value="F:ATP hydrolysis activity"/>
    <property type="evidence" value="ECO:0007669"/>
    <property type="project" value="InterPro"/>
</dbReference>
<comment type="subcellular location">
    <subcellularLocation>
        <location evidence="1">Cytoplasm</location>
    </subcellularLocation>
</comment>
<dbReference type="InterPro" id="IPR020005">
    <property type="entry name" value="FliI_clade1"/>
</dbReference>
<dbReference type="OrthoDB" id="9148544at2"/>
<evidence type="ECO:0000256" key="15">
    <source>
        <dbReference type="ARBA" id="ARBA00023310"/>
    </source>
</evidence>
<evidence type="ECO:0000256" key="6">
    <source>
        <dbReference type="ARBA" id="ARBA00022490"/>
    </source>
</evidence>
<dbReference type="EMBL" id="PPGH01000037">
    <property type="protein sequence ID" value="PQJ95250.1"/>
    <property type="molecule type" value="Genomic_DNA"/>
</dbReference>
<dbReference type="AlphaFoldDB" id="A0A2S7XNE2"/>
<dbReference type="GO" id="GO:0071973">
    <property type="term" value="P:bacterial-type flagellum-dependent cell motility"/>
    <property type="evidence" value="ECO:0007669"/>
    <property type="project" value="InterPro"/>
</dbReference>
<keyword evidence="5" id="KW-0813">Transport</keyword>
<protein>
    <recommendedName>
        <fullName evidence="4">Flagellum-specific ATP synthase</fullName>
        <ecNumber evidence="3">7.1.2.2</ecNumber>
    </recommendedName>
</protein>
<dbReference type="FunFam" id="3.40.50.12240:FF:000002">
    <property type="entry name" value="Flagellum-specific ATP synthase FliI"/>
    <property type="match status" value="1"/>
</dbReference>